<feature type="compositionally biased region" description="Basic and acidic residues" evidence="5">
    <location>
        <begin position="347"/>
        <end position="357"/>
    </location>
</feature>
<feature type="compositionally biased region" description="Low complexity" evidence="5">
    <location>
        <begin position="27"/>
        <end position="38"/>
    </location>
</feature>
<name>A0ABZ1CTK3_9TREE</name>
<dbReference type="Proteomes" id="UP001329825">
    <property type="component" value="Chromosome 2"/>
</dbReference>
<feature type="region of interest" description="Disordered" evidence="5">
    <location>
        <begin position="1"/>
        <end position="57"/>
    </location>
</feature>
<feature type="compositionally biased region" description="Polar residues" evidence="5">
    <location>
        <begin position="549"/>
        <end position="571"/>
    </location>
</feature>
<evidence type="ECO:0000256" key="5">
    <source>
        <dbReference type="SAM" id="MobiDB-lite"/>
    </source>
</evidence>
<dbReference type="CDD" id="cd08204">
    <property type="entry name" value="ArfGap"/>
    <property type="match status" value="1"/>
</dbReference>
<dbReference type="SMART" id="SM00233">
    <property type="entry name" value="PH"/>
    <property type="match status" value="1"/>
</dbReference>
<dbReference type="GeneID" id="87953747"/>
<feature type="region of interest" description="Disordered" evidence="5">
    <location>
        <begin position="1010"/>
        <end position="1055"/>
    </location>
</feature>
<evidence type="ECO:0000313" key="9">
    <source>
        <dbReference type="Proteomes" id="UP001329825"/>
    </source>
</evidence>
<keyword evidence="9" id="KW-1185">Reference proteome</keyword>
<gene>
    <name evidence="8" type="ORF">IL334_001616</name>
</gene>
<feature type="compositionally biased region" description="Polar residues" evidence="5">
    <location>
        <begin position="903"/>
        <end position="913"/>
    </location>
</feature>
<evidence type="ECO:0000256" key="4">
    <source>
        <dbReference type="PROSITE-ProRule" id="PRU00288"/>
    </source>
</evidence>
<dbReference type="Gene3D" id="2.30.29.30">
    <property type="entry name" value="Pleckstrin-homology domain (PH domain)/Phosphotyrosine-binding domain (PTB)"/>
    <property type="match status" value="1"/>
</dbReference>
<dbReference type="InterPro" id="IPR001164">
    <property type="entry name" value="ArfGAP_dom"/>
</dbReference>
<dbReference type="CDD" id="cd00821">
    <property type="entry name" value="PH"/>
    <property type="match status" value="1"/>
</dbReference>
<feature type="region of interest" description="Disordered" evidence="5">
    <location>
        <begin position="78"/>
        <end position="116"/>
    </location>
</feature>
<feature type="compositionally biased region" description="Gly residues" evidence="5">
    <location>
        <begin position="653"/>
        <end position="664"/>
    </location>
</feature>
<reference evidence="8 9" key="1">
    <citation type="submission" date="2024-01" db="EMBL/GenBank/DDBJ databases">
        <title>Comparative genomics of Cryptococcus and Kwoniella reveals pathogenesis evolution and contrasting modes of karyotype evolution via chromosome fusion or intercentromeric recombination.</title>
        <authorList>
            <person name="Coelho M.A."/>
            <person name="David-Palma M."/>
            <person name="Shea T."/>
            <person name="Bowers K."/>
            <person name="McGinley-Smith S."/>
            <person name="Mohammad A.W."/>
            <person name="Gnirke A."/>
            <person name="Yurkov A.M."/>
            <person name="Nowrousian M."/>
            <person name="Sun S."/>
            <person name="Cuomo C.A."/>
            <person name="Heitman J."/>
        </authorList>
    </citation>
    <scope>NUCLEOTIDE SEQUENCE [LARGE SCALE GENOMIC DNA]</scope>
    <source>
        <strain evidence="8">CBS 11374</strain>
    </source>
</reference>
<dbReference type="SMART" id="SM00105">
    <property type="entry name" value="ArfGap"/>
    <property type="match status" value="1"/>
</dbReference>
<evidence type="ECO:0000256" key="1">
    <source>
        <dbReference type="ARBA" id="ARBA00022723"/>
    </source>
</evidence>
<dbReference type="PROSITE" id="PS50003">
    <property type="entry name" value="PH_DOMAIN"/>
    <property type="match status" value="1"/>
</dbReference>
<dbReference type="Pfam" id="PF01412">
    <property type="entry name" value="ArfGap"/>
    <property type="match status" value="1"/>
</dbReference>
<evidence type="ECO:0008006" key="10">
    <source>
        <dbReference type="Google" id="ProtNLM"/>
    </source>
</evidence>
<proteinExistence type="predicted"/>
<dbReference type="PRINTS" id="PR00405">
    <property type="entry name" value="REVINTRACTNG"/>
</dbReference>
<dbReference type="PANTHER" id="PTHR23180">
    <property type="entry name" value="CENTAURIN/ARF"/>
    <property type="match status" value="1"/>
</dbReference>
<keyword evidence="3" id="KW-0862">Zinc</keyword>
<dbReference type="InterPro" id="IPR011993">
    <property type="entry name" value="PH-like_dom_sf"/>
</dbReference>
<feature type="region of interest" description="Disordered" evidence="5">
    <location>
        <begin position="258"/>
        <end position="278"/>
    </location>
</feature>
<feature type="region of interest" description="Disordered" evidence="5">
    <location>
        <begin position="511"/>
        <end position="602"/>
    </location>
</feature>
<organism evidence="8 9">
    <name type="scientific">Kwoniella shivajii</name>
    <dbReference type="NCBI Taxonomy" id="564305"/>
    <lineage>
        <taxon>Eukaryota</taxon>
        <taxon>Fungi</taxon>
        <taxon>Dikarya</taxon>
        <taxon>Basidiomycota</taxon>
        <taxon>Agaricomycotina</taxon>
        <taxon>Tremellomycetes</taxon>
        <taxon>Tremellales</taxon>
        <taxon>Cryptococcaceae</taxon>
        <taxon>Kwoniella</taxon>
    </lineage>
</organism>
<evidence type="ECO:0000256" key="3">
    <source>
        <dbReference type="ARBA" id="ARBA00022833"/>
    </source>
</evidence>
<dbReference type="Pfam" id="PF00169">
    <property type="entry name" value="PH"/>
    <property type="match status" value="1"/>
</dbReference>
<evidence type="ECO:0000313" key="8">
    <source>
        <dbReference type="EMBL" id="WRT64682.1"/>
    </source>
</evidence>
<evidence type="ECO:0000256" key="2">
    <source>
        <dbReference type="ARBA" id="ARBA00022771"/>
    </source>
</evidence>
<keyword evidence="2 4" id="KW-0863">Zinc-finger</keyword>
<dbReference type="RefSeq" id="XP_062789422.1">
    <property type="nucleotide sequence ID" value="XM_062933371.1"/>
</dbReference>
<accession>A0ABZ1CTK3</accession>
<feature type="region of interest" description="Disordered" evidence="5">
    <location>
        <begin position="346"/>
        <end position="378"/>
    </location>
</feature>
<dbReference type="PANTHER" id="PTHR23180:SF160">
    <property type="entry name" value="ADP-RIBOSYLATION FACTOR GTPASE-ACTIVATING PROTEIN EFFECTOR PROTEIN 1"/>
    <property type="match status" value="1"/>
</dbReference>
<feature type="region of interest" description="Disordered" evidence="5">
    <location>
        <begin position="644"/>
        <end position="676"/>
    </location>
</feature>
<feature type="compositionally biased region" description="Polar residues" evidence="5">
    <location>
        <begin position="258"/>
        <end position="274"/>
    </location>
</feature>
<dbReference type="SUPFAM" id="SSF57863">
    <property type="entry name" value="ArfGap/RecO-like zinc finger"/>
    <property type="match status" value="1"/>
</dbReference>
<dbReference type="InterPro" id="IPR037278">
    <property type="entry name" value="ARFGAP/RecO"/>
</dbReference>
<dbReference type="InterPro" id="IPR001849">
    <property type="entry name" value="PH_domain"/>
</dbReference>
<dbReference type="PROSITE" id="PS50115">
    <property type="entry name" value="ARFGAP"/>
    <property type="match status" value="1"/>
</dbReference>
<protein>
    <recommendedName>
        <fullName evidence="10">Zinc finger protein</fullName>
    </recommendedName>
</protein>
<dbReference type="InterPro" id="IPR038508">
    <property type="entry name" value="ArfGAP_dom_sf"/>
</dbReference>
<feature type="compositionally biased region" description="Low complexity" evidence="5">
    <location>
        <begin position="84"/>
        <end position="107"/>
    </location>
</feature>
<keyword evidence="1" id="KW-0479">Metal-binding</keyword>
<evidence type="ECO:0000259" key="6">
    <source>
        <dbReference type="PROSITE" id="PS50003"/>
    </source>
</evidence>
<feature type="region of interest" description="Disordered" evidence="5">
    <location>
        <begin position="823"/>
        <end position="846"/>
    </location>
</feature>
<feature type="domain" description="PH" evidence="6">
    <location>
        <begin position="675"/>
        <end position="774"/>
    </location>
</feature>
<dbReference type="Gene3D" id="1.10.220.150">
    <property type="entry name" value="Arf GTPase activating protein"/>
    <property type="match status" value="1"/>
</dbReference>
<dbReference type="EMBL" id="CP141882">
    <property type="protein sequence ID" value="WRT64682.1"/>
    <property type="molecule type" value="Genomic_DNA"/>
</dbReference>
<dbReference type="InterPro" id="IPR045258">
    <property type="entry name" value="ACAP1/2/3-like"/>
</dbReference>
<dbReference type="SUPFAM" id="SSF50729">
    <property type="entry name" value="PH domain-like"/>
    <property type="match status" value="1"/>
</dbReference>
<sequence length="1207" mass="130422">MPSSSIPFPGNGISHSPPVLPVPRQPSPLSFSSISGDGPPSPPTPASSFLGAGESISSTTSSYRAPLLSSSLVTPTFSNEPIMTSPASGPSLSSPSNLTSPSHASSSKPTTLVPVRPSSDSLLLRSTFSALEHSTSTLKRLSKSVLTSAWVVAALAEQLERAEEDLFSALGDLGRWLENGYGLQAKGSVWDPEGGIKKVNKEKRRREREEREVWVEHGLKAVKAELKRQGLAGGGAQSRFDQTAKQFYHQTSVYLSPQTASTPSVAGPSTQPHFSSSNYAASSTSTYEQIPTAPSDMAQAIRHAQWDLARYNHHSTLLYAVPPSSIGCLDLLVGLYGWVGGLLGESQGRKETDDRDTSNAPALRQRAKTTPPSEKLPSIDHSVRLITHSSTSSSSKEHLKSTLSVSLTQLANIRSELLQVWAERNYQTQLLEDEIIQRQGELGVSSPEEITSSRFSEIHGGHNAMTPVSSAGIEHKKGKKMHKVHRSVGGRLRDFLNPSMSSNNLAAMQAGVGTGSGSNERVSRMSLDGGYGRGELSAPAPIRRKTTEESITTPTQPSTEKLPTNPQTSTPKLPLSFETPPLPPTVPPKENSPRPRLPSRHSVQMPTGVDYVSPFIASNQYPVPIIPFDASPDLRSSGLREQLPRHSIDGGRPSVGGVGGLGAGGDEDERREEAGRKKEGVLWGLGSWEGLNKGGGGKGKWEKFWVVLDHSRIYEYRDNKSGALEGAHAMIDLKFASVREVFEIVTPSQGKRLYQATSESEMKLWLYAICNAIESCINGTSSVRTFDASKLRTVSGSLDDHALPARGKLGLGFNSRAIGLGFPIPPNGRRSMPPTPTEQTTPDHPFSLEKRTRKTSLKKVLKQSSEMLSNVVNGNGSNRNSLGGGGYGGALDLPRNVFGKAGSRTSLPLSSTPEIDINKYDNDMPPPPVPTSSRPKSKINTESLSHGKDTGIGIGDKAIAGTWVDGDIEKRVLEMAGLGLGLGMGSGDDHLPRNHPSDSPNSIKRRVKSEAIRKTPTHPSRAGYANLSEGGGEAINRSKSHDDRNLDFQPESDSTSTLDMKELRRIAGLESNSKCADCGKNMKSSRWATISLRDNPMVMFICIRCCGIHRSLGTHISKPRSVDLDSWTPEMISLAKDWGNSRCNELWEKSWEGGRVTDDQITDFIKAKYVQGRWLSDQDKIQFGLKVNQRDNGGNDNDIQEPVGTAI</sequence>
<evidence type="ECO:0000259" key="7">
    <source>
        <dbReference type="PROSITE" id="PS50115"/>
    </source>
</evidence>
<feature type="domain" description="Arf-GAP" evidence="7">
    <location>
        <begin position="1060"/>
        <end position="1182"/>
    </location>
</feature>
<feature type="region of interest" description="Disordered" evidence="5">
    <location>
        <begin position="902"/>
        <end position="949"/>
    </location>
</feature>